<dbReference type="RefSeq" id="WP_393972011.1">
    <property type="nucleotide sequence ID" value="NZ_CP133772.1"/>
</dbReference>
<feature type="domain" description="Rhodanese" evidence="1">
    <location>
        <begin position="6"/>
        <end position="94"/>
    </location>
</feature>
<dbReference type="AlphaFoldDB" id="A0AAX4NFK8"/>
<proteinExistence type="predicted"/>
<evidence type="ECO:0000313" key="3">
    <source>
        <dbReference type="Proteomes" id="UP001451606"/>
    </source>
</evidence>
<dbReference type="KEGG" id="omr:OXIME_000612"/>
<dbReference type="InterPro" id="IPR036873">
    <property type="entry name" value="Rhodanese-like_dom_sf"/>
</dbReference>
<dbReference type="InterPro" id="IPR001763">
    <property type="entry name" value="Rhodanese-like_dom"/>
</dbReference>
<evidence type="ECO:0000259" key="1">
    <source>
        <dbReference type="PROSITE" id="PS50206"/>
    </source>
</evidence>
<protein>
    <submittedName>
        <fullName evidence="2">Rhodanese-like domain-containing protein</fullName>
    </submittedName>
</protein>
<gene>
    <name evidence="2" type="ORF">OXIME_000612</name>
</gene>
<dbReference type="Proteomes" id="UP001451606">
    <property type="component" value="Chromosome"/>
</dbReference>
<dbReference type="PROSITE" id="PS50206">
    <property type="entry name" value="RHODANESE_3"/>
    <property type="match status" value="1"/>
</dbReference>
<accession>A0AAX4NFK8</accession>
<dbReference type="Pfam" id="PF00581">
    <property type="entry name" value="Rhodanese"/>
    <property type="match status" value="1"/>
</dbReference>
<evidence type="ECO:0000313" key="2">
    <source>
        <dbReference type="EMBL" id="WYY00059.1"/>
    </source>
</evidence>
<dbReference type="EMBL" id="CP133772">
    <property type="protein sequence ID" value="WYY00059.1"/>
    <property type="molecule type" value="Genomic_DNA"/>
</dbReference>
<dbReference type="SUPFAM" id="SSF52821">
    <property type="entry name" value="Rhodanese/Cell cycle control phosphatase"/>
    <property type="match status" value="1"/>
</dbReference>
<name>A0AAX4NFK8_9ARCH</name>
<dbReference type="CDD" id="cd00158">
    <property type="entry name" value="RHOD"/>
    <property type="match status" value="1"/>
</dbReference>
<dbReference type="Gene3D" id="3.40.250.10">
    <property type="entry name" value="Rhodanese-like domain"/>
    <property type="match status" value="1"/>
</dbReference>
<organism evidence="2 3">
    <name type="scientific">Oxyplasma meridianum</name>
    <dbReference type="NCBI Taxonomy" id="3073602"/>
    <lineage>
        <taxon>Archaea</taxon>
        <taxon>Methanobacteriati</taxon>
        <taxon>Thermoplasmatota</taxon>
        <taxon>Thermoplasmata</taxon>
        <taxon>Thermoplasmatales</taxon>
        <taxon>Thermoplasmataceae</taxon>
        <taxon>Oxyplasma</taxon>
    </lineage>
</organism>
<reference evidence="2 3" key="1">
    <citation type="submission" date="2023-09" db="EMBL/GenBank/DDBJ databases">
        <authorList>
            <person name="Golyshina O.V."/>
            <person name="Lunev E.A."/>
            <person name="Bargiela R."/>
            <person name="Gaines M.C."/>
            <person name="Daum B."/>
            <person name="Bale N.J."/>
            <person name="Koenen M."/>
            <person name="Sinninghe Damst J.S."/>
            <person name="Yakimov M."/>
            <person name="Golyshin P.N."/>
        </authorList>
    </citation>
    <scope>NUCLEOTIDE SEQUENCE [LARGE SCALE GENOMIC DNA]</scope>
    <source>
        <strain evidence="2 3">M1</strain>
    </source>
</reference>
<dbReference type="GeneID" id="95967341"/>
<sequence length="100" mass="11787">MTYFIKMENITVVDTRPTTMMIKYHIVNSMPYRKFLAFSEDEYDISNQKIVFVCSRGHKSYRLAEIFSRKTGLTTYSLDGGLTKFRRFYSDFVLIGGKNR</sequence>
<keyword evidence="3" id="KW-1185">Reference proteome</keyword>